<dbReference type="InterPro" id="IPR009057">
    <property type="entry name" value="Homeodomain-like_sf"/>
</dbReference>
<dbReference type="SUPFAM" id="SSF46689">
    <property type="entry name" value="Homeodomain-like"/>
    <property type="match status" value="1"/>
</dbReference>
<keyword evidence="4" id="KW-1185">Reference proteome</keyword>
<dbReference type="AlphaFoldDB" id="A0A1M5Z955"/>
<evidence type="ECO:0000256" key="1">
    <source>
        <dbReference type="ARBA" id="ARBA00023125"/>
    </source>
</evidence>
<dbReference type="OrthoDB" id="9789566at2"/>
<dbReference type="STRING" id="1123282.SAMN02745823_03388"/>
<sequence length="189" mass="21111">MDENTPDAKERIMNTVVGLMLEGKDLTRITNREIASLAGVNSALINYYYQSKENLLNLAVGACMSQMADQLLEDTPGGAAPRQRLRNMMRGISRFAVEHRFLSEISISAELKGGNENTVRTILPILKEIFKEKSENELRLLALQLIVPLQVILLHPTAYKKSLNGDVSDLDVGFRLLDIFIDNIIGQAR</sequence>
<gene>
    <name evidence="3" type="ORF">SAMN02745823_03388</name>
</gene>
<protein>
    <submittedName>
        <fullName evidence="3">Transcriptional regulator, TetR family</fullName>
    </submittedName>
</protein>
<name>A0A1M5Z955_9FIRM</name>
<proteinExistence type="predicted"/>
<dbReference type="RefSeq" id="WP_073081693.1">
    <property type="nucleotide sequence ID" value="NZ_FQXV01000015.1"/>
</dbReference>
<dbReference type="InterPro" id="IPR001647">
    <property type="entry name" value="HTH_TetR"/>
</dbReference>
<keyword evidence="1" id="KW-0238">DNA-binding</keyword>
<evidence type="ECO:0000259" key="2">
    <source>
        <dbReference type="Pfam" id="PF00440"/>
    </source>
</evidence>
<dbReference type="Gene3D" id="1.10.357.10">
    <property type="entry name" value="Tetracycline Repressor, domain 2"/>
    <property type="match status" value="1"/>
</dbReference>
<feature type="domain" description="HTH tetR-type" evidence="2">
    <location>
        <begin position="28"/>
        <end position="57"/>
    </location>
</feature>
<reference evidence="3 4" key="1">
    <citation type="submission" date="2016-11" db="EMBL/GenBank/DDBJ databases">
        <authorList>
            <person name="Jaros S."/>
            <person name="Januszkiewicz K."/>
            <person name="Wedrychowicz H."/>
        </authorList>
    </citation>
    <scope>NUCLEOTIDE SEQUENCE [LARGE SCALE GENOMIC DNA]</scope>
    <source>
        <strain evidence="3 4">DSM 10068</strain>
    </source>
</reference>
<dbReference type="Pfam" id="PF00440">
    <property type="entry name" value="TetR_N"/>
    <property type="match status" value="1"/>
</dbReference>
<dbReference type="EMBL" id="FQXV01000015">
    <property type="protein sequence ID" value="SHI20648.1"/>
    <property type="molecule type" value="Genomic_DNA"/>
</dbReference>
<organism evidence="3 4">
    <name type="scientific">Sporobacter termitidis DSM 10068</name>
    <dbReference type="NCBI Taxonomy" id="1123282"/>
    <lineage>
        <taxon>Bacteria</taxon>
        <taxon>Bacillati</taxon>
        <taxon>Bacillota</taxon>
        <taxon>Clostridia</taxon>
        <taxon>Eubacteriales</taxon>
        <taxon>Oscillospiraceae</taxon>
        <taxon>Sporobacter</taxon>
    </lineage>
</organism>
<evidence type="ECO:0000313" key="3">
    <source>
        <dbReference type="EMBL" id="SHI20648.1"/>
    </source>
</evidence>
<evidence type="ECO:0000313" key="4">
    <source>
        <dbReference type="Proteomes" id="UP000183995"/>
    </source>
</evidence>
<dbReference type="GO" id="GO:0003677">
    <property type="term" value="F:DNA binding"/>
    <property type="evidence" value="ECO:0007669"/>
    <property type="project" value="UniProtKB-KW"/>
</dbReference>
<dbReference type="Proteomes" id="UP000183995">
    <property type="component" value="Unassembled WGS sequence"/>
</dbReference>
<accession>A0A1M5Z955</accession>